<feature type="transmembrane region" description="Helical" evidence="1">
    <location>
        <begin position="254"/>
        <end position="272"/>
    </location>
</feature>
<evidence type="ECO:0000256" key="1">
    <source>
        <dbReference type="SAM" id="Phobius"/>
    </source>
</evidence>
<keyword evidence="1" id="KW-0472">Membrane</keyword>
<proteinExistence type="predicted"/>
<dbReference type="InterPro" id="IPR009827">
    <property type="entry name" value="MatC_N"/>
</dbReference>
<name>A0A7I9WG57_9MYCO</name>
<keyword evidence="1" id="KW-1133">Transmembrane helix</keyword>
<comment type="caution">
    <text evidence="3">The sequence shown here is derived from an EMBL/GenBank/DDBJ whole genome shotgun (WGS) entry which is preliminary data.</text>
</comment>
<feature type="transmembrane region" description="Helical" evidence="1">
    <location>
        <begin position="278"/>
        <end position="296"/>
    </location>
</feature>
<dbReference type="Proteomes" id="UP000465241">
    <property type="component" value="Unassembled WGS sequence"/>
</dbReference>
<feature type="domain" description="Dicarboxylate carrier MatC N-terminal" evidence="2">
    <location>
        <begin position="1"/>
        <end position="147"/>
    </location>
</feature>
<dbReference type="EMBL" id="BLKT01000003">
    <property type="protein sequence ID" value="GFG56519.1"/>
    <property type="molecule type" value="Genomic_DNA"/>
</dbReference>
<feature type="transmembrane region" description="Helical" evidence="1">
    <location>
        <begin position="52"/>
        <end position="72"/>
    </location>
</feature>
<organism evidence="3 4">
    <name type="scientific">Mycolicibacterium murale</name>
    <dbReference type="NCBI Taxonomy" id="182220"/>
    <lineage>
        <taxon>Bacteria</taxon>
        <taxon>Bacillati</taxon>
        <taxon>Actinomycetota</taxon>
        <taxon>Actinomycetes</taxon>
        <taxon>Mycobacteriales</taxon>
        <taxon>Mycobacteriaceae</taxon>
        <taxon>Mycolicibacterium</taxon>
    </lineage>
</organism>
<keyword evidence="4" id="KW-1185">Reference proteome</keyword>
<feature type="transmembrane region" description="Helical" evidence="1">
    <location>
        <begin position="173"/>
        <end position="193"/>
    </location>
</feature>
<sequence>MAQQVIALLLCAAVLALGFSRGINIGILMFAAAALVGVFLAGMPLAEVYTAFPINIVILLVGITFFFGIAQSNGTIDRLIDAALRRVGDRVTLLPLVFFALTALIAAMGNPFAAIVMFPIAMSAAQHRGIDSMLMGLALGTGVSAGAFAPTSLFGVVSYGTAQSAGIALNPTVLFTIVVAVNLILLCVAYLLFGRSLRRQRHATVSLACHTATGNSGDDPQTRSAETLFESASAATETPGSPPDAAPFTGMQRLTAASIAALAALVIGGTLLGMEPDVGTLGFILGALLCVIDPALSKAGIARIDWPTVLLVSGIITYVGVLQHLGATDMLGQVAADMNAPILAVLFVCCVAGLVSAFASTTAMLAALVPLAIPLVASGEIPGWALICAIGICASIVDISPFSSVGAVLVASAHEPDRPRMTRLLTRWGLSLVIIGPAAVTAGLVLPAMVL</sequence>
<feature type="transmembrane region" description="Helical" evidence="1">
    <location>
        <begin position="92"/>
        <end position="121"/>
    </location>
</feature>
<feature type="transmembrane region" description="Helical" evidence="1">
    <location>
        <begin position="308"/>
        <end position="325"/>
    </location>
</feature>
<evidence type="ECO:0000313" key="4">
    <source>
        <dbReference type="Proteomes" id="UP000465241"/>
    </source>
</evidence>
<reference evidence="3 4" key="1">
    <citation type="journal article" date="2019" name="Emerg. Microbes Infect.">
        <title>Comprehensive subspecies identification of 175 nontuberculous mycobacteria species based on 7547 genomic profiles.</title>
        <authorList>
            <person name="Matsumoto Y."/>
            <person name="Kinjo T."/>
            <person name="Motooka D."/>
            <person name="Nabeya D."/>
            <person name="Jung N."/>
            <person name="Uechi K."/>
            <person name="Horii T."/>
            <person name="Iida T."/>
            <person name="Fujita J."/>
            <person name="Nakamura S."/>
        </authorList>
    </citation>
    <scope>NUCLEOTIDE SEQUENCE [LARGE SCALE GENOMIC DNA]</scope>
    <source>
        <strain evidence="3 4">JCM 13392</strain>
    </source>
</reference>
<dbReference type="RefSeq" id="WP_193488112.1">
    <property type="nucleotide sequence ID" value="NZ_BAAAMC010000028.1"/>
</dbReference>
<dbReference type="AlphaFoldDB" id="A0A7I9WG57"/>
<feature type="transmembrane region" description="Helical" evidence="1">
    <location>
        <begin position="345"/>
        <end position="372"/>
    </location>
</feature>
<protein>
    <recommendedName>
        <fullName evidence="2">Dicarboxylate carrier MatC N-terminal domain-containing protein</fullName>
    </recommendedName>
</protein>
<gene>
    <name evidence="3" type="ORF">MMUR_06550</name>
</gene>
<accession>A0A7I9WG57</accession>
<evidence type="ECO:0000259" key="2">
    <source>
        <dbReference type="Pfam" id="PF07158"/>
    </source>
</evidence>
<keyword evidence="1" id="KW-0812">Transmembrane</keyword>
<evidence type="ECO:0000313" key="3">
    <source>
        <dbReference type="EMBL" id="GFG56519.1"/>
    </source>
</evidence>
<feature type="transmembrane region" description="Helical" evidence="1">
    <location>
        <begin position="430"/>
        <end position="450"/>
    </location>
</feature>
<dbReference type="Pfam" id="PF07158">
    <property type="entry name" value="MatC_N"/>
    <property type="match status" value="1"/>
</dbReference>
<feature type="transmembrane region" description="Helical" evidence="1">
    <location>
        <begin position="26"/>
        <end position="45"/>
    </location>
</feature>
<feature type="transmembrane region" description="Helical" evidence="1">
    <location>
        <begin position="133"/>
        <end position="153"/>
    </location>
</feature>